<dbReference type="InterPro" id="IPR011333">
    <property type="entry name" value="SKP1/BTB/POZ_sf"/>
</dbReference>
<accession>A0A0A9Z8D3</accession>
<reference evidence="5" key="1">
    <citation type="journal article" date="2014" name="PLoS ONE">
        <title>Transcriptome-Based Identification of ABC Transporters in the Western Tarnished Plant Bug Lygus hesperus.</title>
        <authorList>
            <person name="Hull J.J."/>
            <person name="Chaney K."/>
            <person name="Geib S.M."/>
            <person name="Fabrick J.A."/>
            <person name="Brent C.S."/>
            <person name="Walsh D."/>
            <person name="Lavine L.C."/>
        </authorList>
    </citation>
    <scope>NUCLEOTIDE SEQUENCE</scope>
</reference>
<evidence type="ECO:0000313" key="5">
    <source>
        <dbReference type="EMBL" id="JAG40694.1"/>
    </source>
</evidence>
<evidence type="ECO:0000313" key="6">
    <source>
        <dbReference type="EMBL" id="JAG57369.1"/>
    </source>
</evidence>
<dbReference type="PANTHER" id="PTHR22872:SF2">
    <property type="entry name" value="INHIBITOR OF BRUTON TYROSINE KINASE"/>
    <property type="match status" value="1"/>
</dbReference>
<dbReference type="SMART" id="SM00225">
    <property type="entry name" value="BTB"/>
    <property type="match status" value="1"/>
</dbReference>
<evidence type="ECO:0000256" key="2">
    <source>
        <dbReference type="PROSITE-ProRule" id="PRU00235"/>
    </source>
</evidence>
<evidence type="ECO:0000259" key="3">
    <source>
        <dbReference type="PROSITE" id="PS50097"/>
    </source>
</evidence>
<dbReference type="Pfam" id="PF00651">
    <property type="entry name" value="BTB"/>
    <property type="match status" value="1"/>
</dbReference>
<dbReference type="PROSITE" id="PS50097">
    <property type="entry name" value="BTB"/>
    <property type="match status" value="1"/>
</dbReference>
<keyword evidence="1" id="KW-0677">Repeat</keyword>
<dbReference type="InterPro" id="IPR000210">
    <property type="entry name" value="BTB/POZ_dom"/>
</dbReference>
<reference evidence="5" key="2">
    <citation type="submission" date="2014-07" db="EMBL/GenBank/DDBJ databases">
        <authorList>
            <person name="Hull J."/>
        </authorList>
    </citation>
    <scope>NUCLEOTIDE SEQUENCE</scope>
</reference>
<dbReference type="Gene3D" id="3.30.710.10">
    <property type="entry name" value="Potassium Channel Kv1.1, Chain A"/>
    <property type="match status" value="1"/>
</dbReference>
<dbReference type="PANTHER" id="PTHR22872">
    <property type="entry name" value="BTK-BINDING PROTEIN-RELATED"/>
    <property type="match status" value="1"/>
</dbReference>
<feature type="domain" description="BTB" evidence="3">
    <location>
        <begin position="387"/>
        <end position="454"/>
    </location>
</feature>
<dbReference type="SUPFAM" id="SSF54695">
    <property type="entry name" value="POZ domain"/>
    <property type="match status" value="1"/>
</dbReference>
<evidence type="ECO:0000313" key="4">
    <source>
        <dbReference type="EMBL" id="JAG40494.1"/>
    </source>
</evidence>
<protein>
    <submittedName>
        <fullName evidence="5">RCC1 and BTB domain-containing protein 1</fullName>
    </submittedName>
</protein>
<dbReference type="EMBL" id="GBHO01002910">
    <property type="protein sequence ID" value="JAG40694.1"/>
    <property type="molecule type" value="Transcribed_RNA"/>
</dbReference>
<dbReference type="InterPro" id="IPR000408">
    <property type="entry name" value="Reg_chr_condens"/>
</dbReference>
<dbReference type="PROSITE" id="PS50012">
    <property type="entry name" value="RCC1_3"/>
    <property type="match status" value="1"/>
</dbReference>
<gene>
    <name evidence="5" type="primary">RCBTB1_1</name>
    <name evidence="4" type="synonym">RCBTB1_2</name>
    <name evidence="5" type="ORF">CM83_74876</name>
    <name evidence="4" type="ORF">CM83_74877</name>
</gene>
<sequence length="540" mass="60999">MDNFVGLKKWQLFANTDVNILAQITLCHVFSETRTQLGVIYIDHKDQVFAKGYNDKFNKLGIQQQDINRYNQPSRHRNAGETVESAIRIPELSGETISSILTGYRHGAAMSKNGNVFFWGLDLSCEDYSERKVTRAPKLLNNGELMKGERARQIACSGNALGIITRTGKLLVWGLWTGPNSATVLNQEVVMDVEPRSIVGGGWHFAVTSLYQQLYTFGDGGSGQLGYEWDCEKDVYTRPKRVDLPEPAMSVACSQLATLVYLQPWALYIFGENTNGRLGVQSRKDCISTPTRINLSDPIQYVLASLYDSVFYAVTSTPKKMYRWGYDASLIKPQAIEVNTTMEAFANRSIPVCDMLPDSDSVSAPTLIPEMNSTGQLNELCDQELFSDVTFKLQDGVFKAHRPILYSRSEHFKSLLQPCWSEGQAQEVDMTFYDPKAYRAYLNYVYRGSVDRLEPFSLVQLYMIADEYLDPKLKEYCYTKFKSLIKVETVAELYRAAEANSCEALATECYNFTTQNITALESHLKAINLQAYLQTLLSME</sequence>
<reference evidence="6" key="3">
    <citation type="submission" date="2014-09" db="EMBL/GenBank/DDBJ databases">
        <authorList>
            <person name="Magalhaes I.L.F."/>
            <person name="Oliveira U."/>
            <person name="Santos F.R."/>
            <person name="Vidigal T.H.D.A."/>
            <person name="Brescovit A.D."/>
            <person name="Santos A.J."/>
        </authorList>
    </citation>
    <scope>NUCLEOTIDE SEQUENCE</scope>
</reference>
<proteinExistence type="predicted"/>
<dbReference type="Gene3D" id="2.130.10.30">
    <property type="entry name" value="Regulator of chromosome condensation 1/beta-lactamase-inhibitor protein II"/>
    <property type="match status" value="1"/>
</dbReference>
<organism evidence="5">
    <name type="scientific">Lygus hesperus</name>
    <name type="common">Western plant bug</name>
    <dbReference type="NCBI Taxonomy" id="30085"/>
    <lineage>
        <taxon>Eukaryota</taxon>
        <taxon>Metazoa</taxon>
        <taxon>Ecdysozoa</taxon>
        <taxon>Arthropoda</taxon>
        <taxon>Hexapoda</taxon>
        <taxon>Insecta</taxon>
        <taxon>Pterygota</taxon>
        <taxon>Neoptera</taxon>
        <taxon>Paraneoptera</taxon>
        <taxon>Hemiptera</taxon>
        <taxon>Heteroptera</taxon>
        <taxon>Panheteroptera</taxon>
        <taxon>Cimicomorpha</taxon>
        <taxon>Miridae</taxon>
        <taxon>Mirini</taxon>
        <taxon>Lygus</taxon>
    </lineage>
</organism>
<dbReference type="InterPro" id="IPR051625">
    <property type="entry name" value="Signaling_Regulatory_Domain"/>
</dbReference>
<dbReference type="InterPro" id="IPR009091">
    <property type="entry name" value="RCC1/BLIP-II"/>
</dbReference>
<feature type="repeat" description="RCC1" evidence="2">
    <location>
        <begin position="212"/>
        <end position="264"/>
    </location>
</feature>
<name>A0A0A9Z8D3_LYGHE</name>
<evidence type="ECO:0000256" key="1">
    <source>
        <dbReference type="ARBA" id="ARBA00022737"/>
    </source>
</evidence>
<dbReference type="AlphaFoldDB" id="A0A0A9Z8D3"/>
<dbReference type="EMBL" id="GBRD01008452">
    <property type="protein sequence ID" value="JAG57369.1"/>
    <property type="molecule type" value="Transcribed_RNA"/>
</dbReference>
<dbReference type="SUPFAM" id="SSF50985">
    <property type="entry name" value="RCC1/BLIP-II"/>
    <property type="match status" value="1"/>
</dbReference>
<dbReference type="EMBL" id="GBHO01003110">
    <property type="protein sequence ID" value="JAG40494.1"/>
    <property type="molecule type" value="Transcribed_RNA"/>
</dbReference>